<keyword evidence="2" id="KW-0325">Glycoprotein</keyword>
<reference evidence="5" key="1">
    <citation type="submission" date="2021-02" db="EMBL/GenBank/DDBJ databases">
        <authorList>
            <person name="Nowell W R."/>
        </authorList>
    </citation>
    <scope>NUCLEOTIDE SEQUENCE</scope>
</reference>
<evidence type="ECO:0000313" key="7">
    <source>
        <dbReference type="Proteomes" id="UP000663873"/>
    </source>
</evidence>
<dbReference type="Proteomes" id="UP000663848">
    <property type="component" value="Unassembled WGS sequence"/>
</dbReference>
<dbReference type="GO" id="GO:0005764">
    <property type="term" value="C:lysosome"/>
    <property type="evidence" value="ECO:0007669"/>
    <property type="project" value="TreeGrafter"/>
</dbReference>
<evidence type="ECO:0008006" key="8">
    <source>
        <dbReference type="Google" id="ProtNLM"/>
    </source>
</evidence>
<dbReference type="PANTHER" id="PTHR10340">
    <property type="entry name" value="SPHINGOMYELIN PHOSPHODIESTERASE"/>
    <property type="match status" value="1"/>
</dbReference>
<dbReference type="AlphaFoldDB" id="A0A820KWR7"/>
<evidence type="ECO:0000313" key="6">
    <source>
        <dbReference type="EMBL" id="CAF4458612.1"/>
    </source>
</evidence>
<dbReference type="GO" id="GO:0006685">
    <property type="term" value="P:sphingomyelin catabolic process"/>
    <property type="evidence" value="ECO:0007669"/>
    <property type="project" value="TreeGrafter"/>
</dbReference>
<dbReference type="EMBL" id="CAJOBO010000309">
    <property type="protein sequence ID" value="CAF4189341.1"/>
    <property type="molecule type" value="Genomic_DNA"/>
</dbReference>
<keyword evidence="7" id="KW-1185">Reference proteome</keyword>
<evidence type="ECO:0000313" key="3">
    <source>
        <dbReference type="EMBL" id="CAF3264323.1"/>
    </source>
</evidence>
<gene>
    <name evidence="4" type="ORF">HFQ381_LOCUS6743</name>
    <name evidence="6" type="ORF">QYT958_LOCUS1231</name>
    <name evidence="3" type="ORF">TIS948_LOCUS15970</name>
    <name evidence="5" type="ORF">UJA718_LOCUS15508</name>
</gene>
<proteinExistence type="predicted"/>
<dbReference type="SUPFAM" id="SSF56300">
    <property type="entry name" value="Metallo-dependent phosphatases"/>
    <property type="match status" value="1"/>
</dbReference>
<comment type="caution">
    <text evidence="5">The sequence shown here is derived from an EMBL/GenBank/DDBJ whole genome shotgun (WGS) entry which is preliminary data.</text>
</comment>
<protein>
    <recommendedName>
        <fullName evidence="8">Sphingomyelin phosphodiesterase</fullName>
    </recommendedName>
</protein>
<dbReference type="PANTHER" id="PTHR10340:SF34">
    <property type="entry name" value="SPHINGOMYELIN PHOSPHODIESTERASE"/>
    <property type="match status" value="1"/>
</dbReference>
<dbReference type="EMBL" id="CAJOBR010000065">
    <property type="protein sequence ID" value="CAF4458612.1"/>
    <property type="molecule type" value="Genomic_DNA"/>
</dbReference>
<accession>A0A820KWR7</accession>
<dbReference type="InterPro" id="IPR029052">
    <property type="entry name" value="Metallo-depent_PP-like"/>
</dbReference>
<dbReference type="EMBL" id="CAJNXB010002622">
    <property type="protein sequence ID" value="CAF3264323.1"/>
    <property type="molecule type" value="Genomic_DNA"/>
</dbReference>
<evidence type="ECO:0000313" key="5">
    <source>
        <dbReference type="EMBL" id="CAF4346652.1"/>
    </source>
</evidence>
<dbReference type="GO" id="GO:0046513">
    <property type="term" value="P:ceramide biosynthetic process"/>
    <property type="evidence" value="ECO:0007669"/>
    <property type="project" value="TreeGrafter"/>
</dbReference>
<dbReference type="OrthoDB" id="282973at2759"/>
<organism evidence="5 7">
    <name type="scientific">Rotaria socialis</name>
    <dbReference type="NCBI Taxonomy" id="392032"/>
    <lineage>
        <taxon>Eukaryota</taxon>
        <taxon>Metazoa</taxon>
        <taxon>Spiralia</taxon>
        <taxon>Gnathifera</taxon>
        <taxon>Rotifera</taxon>
        <taxon>Eurotatoria</taxon>
        <taxon>Bdelloidea</taxon>
        <taxon>Philodinida</taxon>
        <taxon>Philodinidae</taxon>
        <taxon>Rotaria</taxon>
    </lineage>
</organism>
<name>A0A820KWR7_9BILA</name>
<dbReference type="Proteomes" id="UP000663825">
    <property type="component" value="Unassembled WGS sequence"/>
</dbReference>
<dbReference type="GO" id="GO:0016020">
    <property type="term" value="C:membrane"/>
    <property type="evidence" value="ECO:0007669"/>
    <property type="project" value="GOC"/>
</dbReference>
<dbReference type="GO" id="GO:0005615">
    <property type="term" value="C:extracellular space"/>
    <property type="evidence" value="ECO:0007669"/>
    <property type="project" value="TreeGrafter"/>
</dbReference>
<keyword evidence="1" id="KW-0378">Hydrolase</keyword>
<dbReference type="Proteomes" id="UP000663851">
    <property type="component" value="Unassembled WGS sequence"/>
</dbReference>
<evidence type="ECO:0000256" key="1">
    <source>
        <dbReference type="ARBA" id="ARBA00022801"/>
    </source>
</evidence>
<evidence type="ECO:0000313" key="4">
    <source>
        <dbReference type="EMBL" id="CAF4189341.1"/>
    </source>
</evidence>
<evidence type="ECO:0000256" key="2">
    <source>
        <dbReference type="ARBA" id="ARBA00023180"/>
    </source>
</evidence>
<dbReference type="EMBL" id="CAJOBP010002298">
    <property type="protein sequence ID" value="CAF4346652.1"/>
    <property type="molecule type" value="Genomic_DNA"/>
</dbReference>
<dbReference type="Proteomes" id="UP000663873">
    <property type="component" value="Unassembled WGS sequence"/>
</dbReference>
<sequence length="237" mass="27572">MINVGHTNENIILTHKGFIKEMCKTLFIQWLQYAEDHEEKVHIIGHHPPTSCLAAFKNQKFSFFSDDVNYENTIAGQFFGHVHEDEFTVFYDEIDQTRPVSMAYIGPSLTTYSSLNPDYSIFTVDGDYPGSSYWALDHRTVIMNLTATNIYNQTIFHDEYSARDAYQMKYLFPSDWSDLLERLQNDIDGTLMDLIYKHYRKSHTTNCNHDCRRNLLCILKSARSNDPHVCDSIPPFS</sequence>
<dbReference type="GO" id="GO:0061750">
    <property type="term" value="F:acid sphingomyelin phosphodiesterase activity"/>
    <property type="evidence" value="ECO:0007669"/>
    <property type="project" value="TreeGrafter"/>
</dbReference>